<accession>A0A139ATZ2</accession>
<proteinExistence type="predicted"/>
<dbReference type="InterPro" id="IPR050367">
    <property type="entry name" value="APC_superfamily"/>
</dbReference>
<feature type="domain" description="Amino acid permease/ SLC12A" evidence="7">
    <location>
        <begin position="6"/>
        <end position="347"/>
    </location>
</feature>
<evidence type="ECO:0000313" key="8">
    <source>
        <dbReference type="EMBL" id="KXS20216.1"/>
    </source>
</evidence>
<feature type="compositionally biased region" description="Polar residues" evidence="5">
    <location>
        <begin position="401"/>
        <end position="411"/>
    </location>
</feature>
<feature type="transmembrane region" description="Helical" evidence="6">
    <location>
        <begin position="6"/>
        <end position="25"/>
    </location>
</feature>
<feature type="transmembrane region" description="Helical" evidence="6">
    <location>
        <begin position="283"/>
        <end position="302"/>
    </location>
</feature>
<keyword evidence="2 6" id="KW-0812">Transmembrane</keyword>
<dbReference type="AlphaFoldDB" id="A0A139ATZ2"/>
<feature type="transmembrane region" description="Helical" evidence="6">
    <location>
        <begin position="32"/>
        <end position="52"/>
    </location>
</feature>
<dbReference type="PANTHER" id="PTHR42770:SF7">
    <property type="entry name" value="MEMBRANE PROTEIN"/>
    <property type="match status" value="1"/>
</dbReference>
<dbReference type="InterPro" id="IPR004841">
    <property type="entry name" value="AA-permease/SLC12A_dom"/>
</dbReference>
<evidence type="ECO:0000256" key="1">
    <source>
        <dbReference type="ARBA" id="ARBA00004141"/>
    </source>
</evidence>
<dbReference type="STRING" id="1344416.A0A139ATZ2"/>
<feature type="transmembrane region" description="Helical" evidence="6">
    <location>
        <begin position="58"/>
        <end position="79"/>
    </location>
</feature>
<evidence type="ECO:0000256" key="3">
    <source>
        <dbReference type="ARBA" id="ARBA00022989"/>
    </source>
</evidence>
<sequence>MGQLDMVYWILTVVAYQGGCGRYTARLFGFSTSATFMPVIWLIFLMLVNILMNLTVKWSFHTMIACTVFAWSFYVVWFFSAVPSANYTANIANGGLSATDLLDPGNQSLLKSLNSVSVVGIIQALPYVAWFYGGYEAAPLAAEEAVDIRTSIPKVTYWMVGMLGVGGLVSILLAPAANPGIVAISGTPRPNWMNMATTWGVTGSSDPKFRLLAFLMMPLEIVGLMGAMYACSRSVYASSRAGYLPTSLSLTSKSGAPYVSMIFITLLSFIVNIAFSYAGEDDFAHALTVFLILMYECCANFMKQLIFVRLRYRMPTLPRPYKAPFSIAGACVSAVLFALTIASMIAFQTHVWLLLIIFGCHILFASILYVVYIKSRLCLTPEKVFLREQLSYMFNRDSSLHSGAQSSTGMKSGNGVDKKKTKSANGLASNPKLATVAGTSPV</sequence>
<feature type="transmembrane region" description="Helical" evidence="6">
    <location>
        <begin position="323"/>
        <end position="345"/>
    </location>
</feature>
<comment type="subcellular location">
    <subcellularLocation>
        <location evidence="1">Membrane</location>
        <topology evidence="1">Multi-pass membrane protein</topology>
    </subcellularLocation>
</comment>
<dbReference type="GO" id="GO:0016020">
    <property type="term" value="C:membrane"/>
    <property type="evidence" value="ECO:0007669"/>
    <property type="project" value="UniProtKB-SubCell"/>
</dbReference>
<reference evidence="8 9" key="1">
    <citation type="journal article" date="2015" name="Genome Biol. Evol.">
        <title>Phylogenomic analyses indicate that early fungi evolved digesting cell walls of algal ancestors of land plants.</title>
        <authorList>
            <person name="Chang Y."/>
            <person name="Wang S."/>
            <person name="Sekimoto S."/>
            <person name="Aerts A.L."/>
            <person name="Choi C."/>
            <person name="Clum A."/>
            <person name="LaButti K.M."/>
            <person name="Lindquist E.A."/>
            <person name="Yee Ngan C."/>
            <person name="Ohm R.A."/>
            <person name="Salamov A.A."/>
            <person name="Grigoriev I.V."/>
            <person name="Spatafora J.W."/>
            <person name="Berbee M.L."/>
        </authorList>
    </citation>
    <scope>NUCLEOTIDE SEQUENCE [LARGE SCALE GENOMIC DNA]</scope>
    <source>
        <strain evidence="8 9">JEL478</strain>
    </source>
</reference>
<dbReference type="Gene3D" id="1.20.1740.10">
    <property type="entry name" value="Amino acid/polyamine transporter I"/>
    <property type="match status" value="1"/>
</dbReference>
<dbReference type="Proteomes" id="UP000070544">
    <property type="component" value="Unassembled WGS sequence"/>
</dbReference>
<feature type="transmembrane region" description="Helical" evidence="6">
    <location>
        <begin position="351"/>
        <end position="373"/>
    </location>
</feature>
<name>A0A139ATZ2_GONPJ</name>
<gene>
    <name evidence="8" type="ORF">M427DRAFT_404828</name>
</gene>
<dbReference type="PANTHER" id="PTHR42770">
    <property type="entry name" value="AMINO ACID TRANSPORTER-RELATED"/>
    <property type="match status" value="1"/>
</dbReference>
<evidence type="ECO:0000313" key="9">
    <source>
        <dbReference type="Proteomes" id="UP000070544"/>
    </source>
</evidence>
<dbReference type="OrthoDB" id="3900342at2759"/>
<dbReference type="EMBL" id="KQ965736">
    <property type="protein sequence ID" value="KXS20216.1"/>
    <property type="molecule type" value="Genomic_DNA"/>
</dbReference>
<keyword evidence="3 6" id="KW-1133">Transmembrane helix</keyword>
<evidence type="ECO:0000256" key="6">
    <source>
        <dbReference type="SAM" id="Phobius"/>
    </source>
</evidence>
<keyword evidence="4 6" id="KW-0472">Membrane</keyword>
<feature type="transmembrane region" description="Helical" evidence="6">
    <location>
        <begin position="211"/>
        <end position="231"/>
    </location>
</feature>
<evidence type="ECO:0000256" key="2">
    <source>
        <dbReference type="ARBA" id="ARBA00022692"/>
    </source>
</evidence>
<evidence type="ECO:0000259" key="7">
    <source>
        <dbReference type="Pfam" id="PF00324"/>
    </source>
</evidence>
<evidence type="ECO:0000256" key="5">
    <source>
        <dbReference type="SAM" id="MobiDB-lite"/>
    </source>
</evidence>
<evidence type="ECO:0000256" key="4">
    <source>
        <dbReference type="ARBA" id="ARBA00023136"/>
    </source>
</evidence>
<dbReference type="Pfam" id="PF00324">
    <property type="entry name" value="AA_permease"/>
    <property type="match status" value="1"/>
</dbReference>
<organism evidence="8 9">
    <name type="scientific">Gonapodya prolifera (strain JEL478)</name>
    <name type="common">Monoblepharis prolifera</name>
    <dbReference type="NCBI Taxonomy" id="1344416"/>
    <lineage>
        <taxon>Eukaryota</taxon>
        <taxon>Fungi</taxon>
        <taxon>Fungi incertae sedis</taxon>
        <taxon>Chytridiomycota</taxon>
        <taxon>Chytridiomycota incertae sedis</taxon>
        <taxon>Monoblepharidomycetes</taxon>
        <taxon>Monoblepharidales</taxon>
        <taxon>Gonapodyaceae</taxon>
        <taxon>Gonapodya</taxon>
    </lineage>
</organism>
<feature type="transmembrane region" description="Helical" evidence="6">
    <location>
        <begin position="258"/>
        <end position="277"/>
    </location>
</feature>
<keyword evidence="9" id="KW-1185">Reference proteome</keyword>
<dbReference type="GO" id="GO:0055085">
    <property type="term" value="P:transmembrane transport"/>
    <property type="evidence" value="ECO:0007669"/>
    <property type="project" value="InterPro"/>
</dbReference>
<feature type="region of interest" description="Disordered" evidence="5">
    <location>
        <begin position="401"/>
        <end position="442"/>
    </location>
</feature>
<dbReference type="PIRSF" id="PIRSF006060">
    <property type="entry name" value="AA_transporter"/>
    <property type="match status" value="1"/>
</dbReference>
<protein>
    <recommendedName>
        <fullName evidence="7">Amino acid permease/ SLC12A domain-containing protein</fullName>
    </recommendedName>
</protein>
<feature type="transmembrane region" description="Helical" evidence="6">
    <location>
        <begin position="157"/>
        <end position="177"/>
    </location>
</feature>